<proteinExistence type="inferred from homology"/>
<feature type="site" description="Interaction with substrate tRNA" evidence="10">
    <location>
        <position position="122"/>
    </location>
</feature>
<dbReference type="EC" id="2.5.1.75" evidence="10"/>
<evidence type="ECO:0000256" key="13">
    <source>
        <dbReference type="RuleBase" id="RU003785"/>
    </source>
</evidence>
<keyword evidence="6 10" id="KW-0547">Nucleotide-binding</keyword>
<dbReference type="EMBL" id="JABBNU010000007">
    <property type="protein sequence ID" value="NMM49151.1"/>
    <property type="molecule type" value="Genomic_DNA"/>
</dbReference>
<dbReference type="GO" id="GO:0052381">
    <property type="term" value="F:tRNA dimethylallyltransferase activity"/>
    <property type="evidence" value="ECO:0007669"/>
    <property type="project" value="UniProtKB-UniRule"/>
</dbReference>
<comment type="cofactor">
    <cofactor evidence="1 10">
        <name>Mg(2+)</name>
        <dbReference type="ChEBI" id="CHEBI:18420"/>
    </cofactor>
</comment>
<protein>
    <recommendedName>
        <fullName evidence="10">tRNA dimethylallyltransferase</fullName>
        <ecNumber evidence="10">2.5.1.75</ecNumber>
    </recommendedName>
    <alternativeName>
        <fullName evidence="10">Dimethylallyl diphosphate:tRNA dimethylallyltransferase</fullName>
        <shortName evidence="10">DMAPP:tRNA dimethylallyltransferase</shortName>
        <shortName evidence="10">DMATase</shortName>
    </alternativeName>
    <alternativeName>
        <fullName evidence="10">Isopentenyl-diphosphate:tRNA isopentenyltransferase</fullName>
        <shortName evidence="10">IPP transferase</shortName>
        <shortName evidence="10">IPPT</shortName>
        <shortName evidence="10">IPTase</shortName>
    </alternativeName>
</protein>
<keyword evidence="5 10" id="KW-0819">tRNA processing</keyword>
<dbReference type="Proteomes" id="UP000559010">
    <property type="component" value="Unassembled WGS sequence"/>
</dbReference>
<evidence type="ECO:0000256" key="9">
    <source>
        <dbReference type="ARBA" id="ARBA00049563"/>
    </source>
</evidence>
<name>A0A848J0G3_9BACT</name>
<dbReference type="GO" id="GO:0005524">
    <property type="term" value="F:ATP binding"/>
    <property type="evidence" value="ECO:0007669"/>
    <property type="project" value="UniProtKB-UniRule"/>
</dbReference>
<evidence type="ECO:0000256" key="5">
    <source>
        <dbReference type="ARBA" id="ARBA00022694"/>
    </source>
</evidence>
<comment type="similarity">
    <text evidence="3 10 13">Belongs to the IPP transferase family.</text>
</comment>
<comment type="function">
    <text evidence="2 10 12">Catalyzes the transfer of a dimethylallyl group onto the adenine at position 37 in tRNAs that read codons beginning with uridine, leading to the formation of N6-(dimethylallyl)adenosine (i(6)A).</text>
</comment>
<keyword evidence="8 10" id="KW-0460">Magnesium</keyword>
<dbReference type="HAMAP" id="MF_00185">
    <property type="entry name" value="IPP_trans"/>
    <property type="match status" value="1"/>
</dbReference>
<sequence length="303" mass="35517">MMNKLVVFIGGPTASGKTGLSIELAKRFSTVIISADSRQMYKEMSIGTAKPDLEELNAVKHFLVDDRSIQSPMNAGDFEREALEIISSINKEVIFVVGGTGLYMKALYDGLDEFPEVPDEIRHKWNQLFEDKGLDYLQSLLKEKDPEYYESVDLDNPRRLIRALEVIEVSGEPYSSFRSGSSVQRDFRVLKLALDVDREHLYHRINERMDKMIEKGLFKEAESLFDYRELQPLKTVGYQEIMGFLEKEYDYEETVRLLKRNSRRYAKRQMTWFRREEFEWVDSKDINKIEMIIKTELEKMKEG</sequence>
<dbReference type="PANTHER" id="PTHR11088:SF60">
    <property type="entry name" value="TRNA DIMETHYLALLYLTRANSFERASE"/>
    <property type="match status" value="1"/>
</dbReference>
<dbReference type="SUPFAM" id="SSF52540">
    <property type="entry name" value="P-loop containing nucleoside triphosphate hydrolases"/>
    <property type="match status" value="1"/>
</dbReference>
<evidence type="ECO:0000256" key="1">
    <source>
        <dbReference type="ARBA" id="ARBA00001946"/>
    </source>
</evidence>
<evidence type="ECO:0000313" key="14">
    <source>
        <dbReference type="EMBL" id="NMM49151.1"/>
    </source>
</evidence>
<feature type="site" description="Interaction with substrate tRNA" evidence="10">
    <location>
        <position position="100"/>
    </location>
</feature>
<dbReference type="Gene3D" id="3.40.50.300">
    <property type="entry name" value="P-loop containing nucleotide triphosphate hydrolases"/>
    <property type="match status" value="1"/>
</dbReference>
<evidence type="ECO:0000256" key="7">
    <source>
        <dbReference type="ARBA" id="ARBA00022840"/>
    </source>
</evidence>
<evidence type="ECO:0000256" key="12">
    <source>
        <dbReference type="RuleBase" id="RU003784"/>
    </source>
</evidence>
<dbReference type="Gene3D" id="1.10.20.140">
    <property type="match status" value="1"/>
</dbReference>
<evidence type="ECO:0000256" key="8">
    <source>
        <dbReference type="ARBA" id="ARBA00022842"/>
    </source>
</evidence>
<dbReference type="InterPro" id="IPR018022">
    <property type="entry name" value="IPT"/>
</dbReference>
<dbReference type="PANTHER" id="PTHR11088">
    <property type="entry name" value="TRNA DIMETHYLALLYLTRANSFERASE"/>
    <property type="match status" value="1"/>
</dbReference>
<evidence type="ECO:0000313" key="15">
    <source>
        <dbReference type="Proteomes" id="UP000559010"/>
    </source>
</evidence>
<dbReference type="NCBIfam" id="TIGR00174">
    <property type="entry name" value="miaA"/>
    <property type="match status" value="1"/>
</dbReference>
<evidence type="ECO:0000256" key="6">
    <source>
        <dbReference type="ARBA" id="ARBA00022741"/>
    </source>
</evidence>
<keyword evidence="4 10" id="KW-0808">Transferase</keyword>
<dbReference type="AlphaFoldDB" id="A0A848J0G3"/>
<feature type="binding site" evidence="10">
    <location>
        <begin position="13"/>
        <end position="18"/>
    </location>
    <ligand>
        <name>substrate</name>
    </ligand>
</feature>
<dbReference type="RefSeq" id="WP_169681857.1">
    <property type="nucleotide sequence ID" value="NZ_JABBNU010000007.1"/>
</dbReference>
<accession>A0A848J0G3</accession>
<comment type="catalytic activity">
    <reaction evidence="9 10 11">
        <text>adenosine(37) in tRNA + dimethylallyl diphosphate = N(6)-dimethylallyladenosine(37) in tRNA + diphosphate</text>
        <dbReference type="Rhea" id="RHEA:26482"/>
        <dbReference type="Rhea" id="RHEA-COMP:10162"/>
        <dbReference type="Rhea" id="RHEA-COMP:10375"/>
        <dbReference type="ChEBI" id="CHEBI:33019"/>
        <dbReference type="ChEBI" id="CHEBI:57623"/>
        <dbReference type="ChEBI" id="CHEBI:74411"/>
        <dbReference type="ChEBI" id="CHEBI:74415"/>
        <dbReference type="EC" id="2.5.1.75"/>
    </reaction>
</comment>
<reference evidence="14 15" key="1">
    <citation type="submission" date="2020-04" db="EMBL/GenBank/DDBJ databases">
        <title>Flammeovirgaceae bacterium KN852 isolated from deep sea.</title>
        <authorList>
            <person name="Zhang D.-C."/>
        </authorList>
    </citation>
    <scope>NUCLEOTIDE SEQUENCE [LARGE SCALE GENOMIC DNA]</scope>
    <source>
        <strain evidence="14 15">KN852</strain>
    </source>
</reference>
<feature type="region of interest" description="Interaction with substrate tRNA" evidence="10">
    <location>
        <begin position="36"/>
        <end position="39"/>
    </location>
</feature>
<evidence type="ECO:0000256" key="3">
    <source>
        <dbReference type="ARBA" id="ARBA00005842"/>
    </source>
</evidence>
<gene>
    <name evidence="10 14" type="primary">miaA</name>
    <name evidence="14" type="ORF">HH304_12140</name>
</gene>
<comment type="subunit">
    <text evidence="10">Monomer.</text>
</comment>
<dbReference type="GO" id="GO:0006400">
    <property type="term" value="P:tRNA modification"/>
    <property type="evidence" value="ECO:0007669"/>
    <property type="project" value="TreeGrafter"/>
</dbReference>
<evidence type="ECO:0000256" key="11">
    <source>
        <dbReference type="RuleBase" id="RU003783"/>
    </source>
</evidence>
<organism evidence="14 15">
    <name type="scientific">Marinigracilibium pacificum</name>
    <dbReference type="NCBI Taxonomy" id="2729599"/>
    <lineage>
        <taxon>Bacteria</taxon>
        <taxon>Pseudomonadati</taxon>
        <taxon>Bacteroidota</taxon>
        <taxon>Cytophagia</taxon>
        <taxon>Cytophagales</taxon>
        <taxon>Flammeovirgaceae</taxon>
        <taxon>Marinigracilibium</taxon>
    </lineage>
</organism>
<evidence type="ECO:0000256" key="4">
    <source>
        <dbReference type="ARBA" id="ARBA00022679"/>
    </source>
</evidence>
<keyword evidence="15" id="KW-1185">Reference proteome</keyword>
<comment type="caution">
    <text evidence="14">The sequence shown here is derived from an EMBL/GenBank/DDBJ whole genome shotgun (WGS) entry which is preliminary data.</text>
</comment>
<dbReference type="InterPro" id="IPR027417">
    <property type="entry name" value="P-loop_NTPase"/>
</dbReference>
<dbReference type="Pfam" id="PF01715">
    <property type="entry name" value="IPPT"/>
    <property type="match status" value="1"/>
</dbReference>
<dbReference type="InterPro" id="IPR039657">
    <property type="entry name" value="Dimethylallyltransferase"/>
</dbReference>
<evidence type="ECO:0000256" key="2">
    <source>
        <dbReference type="ARBA" id="ARBA00003213"/>
    </source>
</evidence>
<evidence type="ECO:0000256" key="10">
    <source>
        <dbReference type="HAMAP-Rule" id="MF_00185"/>
    </source>
</evidence>
<feature type="binding site" evidence="10">
    <location>
        <begin position="11"/>
        <end position="18"/>
    </location>
    <ligand>
        <name>ATP</name>
        <dbReference type="ChEBI" id="CHEBI:30616"/>
    </ligand>
</feature>
<keyword evidence="7 10" id="KW-0067">ATP-binding</keyword>
<comment type="caution">
    <text evidence="10">Lacks conserved residue(s) required for the propagation of feature annotation.</text>
</comment>